<keyword evidence="5 6" id="KW-0472">Membrane</keyword>
<gene>
    <name evidence="7" type="ORF">DORFOR_00468</name>
</gene>
<dbReference type="GO" id="GO:0005886">
    <property type="term" value="C:plasma membrane"/>
    <property type="evidence" value="ECO:0007669"/>
    <property type="project" value="UniProtKB-SubCell"/>
</dbReference>
<dbReference type="PANTHER" id="PTHR43652">
    <property type="entry name" value="BASIC AMINO ACID ANTIPORTER YFCC-RELATED"/>
    <property type="match status" value="1"/>
</dbReference>
<feature type="transmembrane region" description="Helical" evidence="6">
    <location>
        <begin position="396"/>
        <end position="418"/>
    </location>
</feature>
<feature type="transmembrane region" description="Helical" evidence="6">
    <location>
        <begin position="118"/>
        <end position="137"/>
    </location>
</feature>
<evidence type="ECO:0008006" key="9">
    <source>
        <dbReference type="Google" id="ProtNLM"/>
    </source>
</evidence>
<dbReference type="AlphaFoldDB" id="B0G2K4"/>
<evidence type="ECO:0000256" key="5">
    <source>
        <dbReference type="ARBA" id="ARBA00023136"/>
    </source>
</evidence>
<dbReference type="eggNOG" id="COG1288">
    <property type="taxonomic scope" value="Bacteria"/>
</dbReference>
<evidence type="ECO:0000256" key="2">
    <source>
        <dbReference type="ARBA" id="ARBA00022475"/>
    </source>
</evidence>
<feature type="transmembrane region" description="Helical" evidence="6">
    <location>
        <begin position="294"/>
        <end position="314"/>
    </location>
</feature>
<evidence type="ECO:0000256" key="4">
    <source>
        <dbReference type="ARBA" id="ARBA00022989"/>
    </source>
</evidence>
<evidence type="ECO:0000256" key="1">
    <source>
        <dbReference type="ARBA" id="ARBA00004651"/>
    </source>
</evidence>
<comment type="subcellular location">
    <subcellularLocation>
        <location evidence="1">Cell membrane</location>
        <topology evidence="1">Multi-pass membrane protein</topology>
    </subcellularLocation>
</comment>
<comment type="caution">
    <text evidence="7">The sequence shown here is derived from an EMBL/GenBank/DDBJ whole genome shotgun (WGS) entry which is preliminary data.</text>
</comment>
<reference evidence="7 8" key="1">
    <citation type="submission" date="2007-10" db="EMBL/GenBank/DDBJ databases">
        <title>Draft genome sequence of Dorea formicigenerans(ATCC 27755).</title>
        <authorList>
            <person name="Sudarsanam P."/>
            <person name="Ley R."/>
            <person name="Guruge J."/>
            <person name="Turnbaugh P.J."/>
            <person name="Mahowald M."/>
            <person name="Liep D."/>
            <person name="Gordon J."/>
        </authorList>
    </citation>
    <scope>NUCLEOTIDE SEQUENCE [LARGE SCALE GENOMIC DNA]</scope>
    <source>
        <strain evidence="7 8">ATCC 27755</strain>
    </source>
</reference>
<reference evidence="7 8" key="2">
    <citation type="submission" date="2007-10" db="EMBL/GenBank/DDBJ databases">
        <authorList>
            <person name="Fulton L."/>
            <person name="Clifton S."/>
            <person name="Fulton B."/>
            <person name="Xu J."/>
            <person name="Minx P."/>
            <person name="Pepin K.H."/>
            <person name="Johnson M."/>
            <person name="Thiruvilangam P."/>
            <person name="Bhonagiri V."/>
            <person name="Nash W.E."/>
            <person name="Wang C."/>
            <person name="Mardis E.R."/>
            <person name="Wilson R.K."/>
        </authorList>
    </citation>
    <scope>NUCLEOTIDE SEQUENCE [LARGE SCALE GENOMIC DNA]</scope>
    <source>
        <strain evidence="7 8">ATCC 27755</strain>
    </source>
</reference>
<feature type="transmembrane region" description="Helical" evidence="6">
    <location>
        <begin position="425"/>
        <end position="444"/>
    </location>
</feature>
<evidence type="ECO:0000313" key="8">
    <source>
        <dbReference type="Proteomes" id="UP000005359"/>
    </source>
</evidence>
<dbReference type="PANTHER" id="PTHR43652:SF2">
    <property type="entry name" value="BASIC AMINO ACID ANTIPORTER YFCC-RELATED"/>
    <property type="match status" value="1"/>
</dbReference>
<feature type="transmembrane region" description="Helical" evidence="6">
    <location>
        <begin position="158"/>
        <end position="177"/>
    </location>
</feature>
<feature type="transmembrane region" description="Helical" evidence="6">
    <location>
        <begin position="242"/>
        <end position="260"/>
    </location>
</feature>
<name>B0G2K4_9FIRM</name>
<keyword evidence="2" id="KW-1003">Cell membrane</keyword>
<organism evidence="7 8">
    <name type="scientific">Dorea formicigenerans ATCC 27755</name>
    <dbReference type="NCBI Taxonomy" id="411461"/>
    <lineage>
        <taxon>Bacteria</taxon>
        <taxon>Bacillati</taxon>
        <taxon>Bacillota</taxon>
        <taxon>Clostridia</taxon>
        <taxon>Lachnospirales</taxon>
        <taxon>Lachnospiraceae</taxon>
        <taxon>Dorea</taxon>
    </lineage>
</organism>
<dbReference type="NCBIfam" id="NF008611">
    <property type="entry name" value="PRK11588.1"/>
    <property type="match status" value="1"/>
</dbReference>
<keyword evidence="4 6" id="KW-1133">Transmembrane helix</keyword>
<accession>B0G2K4</accession>
<dbReference type="InterPro" id="IPR051679">
    <property type="entry name" value="DASS-Related_Transporters"/>
</dbReference>
<feature type="transmembrane region" description="Helical" evidence="6">
    <location>
        <begin position="464"/>
        <end position="483"/>
    </location>
</feature>
<evidence type="ECO:0000256" key="6">
    <source>
        <dbReference type="SAM" id="Phobius"/>
    </source>
</evidence>
<dbReference type="STRING" id="411461.DORFOR_00468"/>
<dbReference type="EMBL" id="AAXA02000008">
    <property type="protein sequence ID" value="EDR48133.1"/>
    <property type="molecule type" value="Genomic_DNA"/>
</dbReference>
<feature type="transmembrane region" description="Helical" evidence="6">
    <location>
        <begin position="365"/>
        <end position="384"/>
    </location>
</feature>
<evidence type="ECO:0000256" key="3">
    <source>
        <dbReference type="ARBA" id="ARBA00022692"/>
    </source>
</evidence>
<feature type="transmembrane region" description="Helical" evidence="6">
    <location>
        <begin position="183"/>
        <end position="205"/>
    </location>
</feature>
<proteinExistence type="predicted"/>
<keyword evidence="3 6" id="KW-0812">Transmembrane</keyword>
<evidence type="ECO:0000313" key="7">
    <source>
        <dbReference type="EMBL" id="EDR48133.1"/>
    </source>
</evidence>
<dbReference type="Pfam" id="PF03606">
    <property type="entry name" value="DcuC"/>
    <property type="match status" value="1"/>
</dbReference>
<feature type="transmembrane region" description="Helical" evidence="6">
    <location>
        <begin position="326"/>
        <end position="344"/>
    </location>
</feature>
<dbReference type="InterPro" id="IPR018385">
    <property type="entry name" value="C4_dicarb_anaerob_car-like"/>
</dbReference>
<dbReference type="PaxDb" id="411461-DORFOR_00468"/>
<feature type="transmembrane region" description="Helical" evidence="6">
    <location>
        <begin position="495"/>
        <end position="515"/>
    </location>
</feature>
<feature type="transmembrane region" description="Helical" evidence="6">
    <location>
        <begin position="32"/>
        <end position="50"/>
    </location>
</feature>
<protein>
    <recommendedName>
        <fullName evidence="9">C4-dicarboxylate anaerobic carrier</fullName>
    </recommendedName>
</protein>
<sequence>MVYQKWEGDSKMSKKEGKGLKSFNKGFQVPDTYIIIFLVVVVAALLTFLVPKGFYETQDISYMINGVEKTRTVIKDGSFQYLTDDAGNVVTEGVALFSGDGGTGFFNYMYNGIVNSSAIEIIAFLMVVGGAFGIMIRTGAIESGLIGLIRKAKGAEKLLIPVLFVLFSLGGAVFGMGEEALPFTMILCPLFVAVGYDSVIAVLVTYVATQIGFGSSWMNPFSVGIAQGIAGIDVFSGAGFRMVMWVVFTALGCGMTMFYASKIKKTPTISIAYKTDSYFREQNEKTGIDEGHSFGLGHILVLLTLAATVVWVIWGVMTQGYYMPEIATQFFIMGIVSGVIGVIFKLNDMKLNDIATSFKDGAKDLIGAALVVAMAQGIMQVLGGSDPTTPTVINTIMYNISNALSGVSGAVAAVLMYLFQSVFNFFVVSGTGQAAITMPIMAPLSDLLGVSRQTAVVAFQLGDAFTNLIVPTSGCLIGSLAIAKIEWSNWIKFMWKFLGVLMIGAIITVLIAVGIGF</sequence>
<dbReference type="Proteomes" id="UP000005359">
    <property type="component" value="Unassembled WGS sequence"/>
</dbReference>